<dbReference type="InterPro" id="IPR003737">
    <property type="entry name" value="GlcNAc_PI_deacetylase-related"/>
</dbReference>
<dbReference type="InterPro" id="IPR023841">
    <property type="entry name" value="BshB2"/>
</dbReference>
<dbReference type="EMBL" id="MCHY01000007">
    <property type="protein sequence ID" value="RKD25078.1"/>
    <property type="molecule type" value="Genomic_DNA"/>
</dbReference>
<dbReference type="PANTHER" id="PTHR12993">
    <property type="entry name" value="N-ACETYLGLUCOSAMINYL-PHOSPHATIDYLINOSITOL DE-N-ACETYLASE-RELATED"/>
    <property type="match status" value="1"/>
</dbReference>
<comment type="caution">
    <text evidence="1">The sequence shown here is derived from an EMBL/GenBank/DDBJ whole genome shotgun (WGS) entry which is preliminary data.</text>
</comment>
<dbReference type="RefSeq" id="WP_120188898.1">
    <property type="nucleotide sequence ID" value="NZ_MCHY01000007.1"/>
</dbReference>
<dbReference type="AlphaFoldDB" id="A0A419SLY8"/>
<dbReference type="InterPro" id="IPR024078">
    <property type="entry name" value="LmbE-like_dom_sf"/>
</dbReference>
<dbReference type="SUPFAM" id="SSF102588">
    <property type="entry name" value="LmbE-like"/>
    <property type="match status" value="1"/>
</dbReference>
<proteinExistence type="predicted"/>
<gene>
    <name evidence="1" type="ORF">BEP19_04455</name>
</gene>
<dbReference type="Pfam" id="PF02585">
    <property type="entry name" value="PIG-L"/>
    <property type="match status" value="1"/>
</dbReference>
<evidence type="ECO:0000313" key="1">
    <source>
        <dbReference type="EMBL" id="RKD25078.1"/>
    </source>
</evidence>
<dbReference type="Proteomes" id="UP000284219">
    <property type="component" value="Unassembled WGS sequence"/>
</dbReference>
<protein>
    <submittedName>
        <fullName evidence="1">Bacillithiol biosynthesis deacetylase BshB2</fullName>
    </submittedName>
</protein>
<accession>A0A419SLY8</accession>
<dbReference type="Gene3D" id="3.40.50.10320">
    <property type="entry name" value="LmbE-like"/>
    <property type="match status" value="1"/>
</dbReference>
<dbReference type="NCBIfam" id="TIGR04000">
    <property type="entry name" value="thiol_BshB2"/>
    <property type="match status" value="1"/>
</dbReference>
<dbReference type="OrthoDB" id="9790023at2"/>
<organism evidence="1 2">
    <name type="scientific">Ammoniphilus oxalaticus</name>
    <dbReference type="NCBI Taxonomy" id="66863"/>
    <lineage>
        <taxon>Bacteria</taxon>
        <taxon>Bacillati</taxon>
        <taxon>Bacillota</taxon>
        <taxon>Bacilli</taxon>
        <taxon>Bacillales</taxon>
        <taxon>Paenibacillaceae</taxon>
        <taxon>Aneurinibacillus group</taxon>
        <taxon>Ammoniphilus</taxon>
    </lineage>
</organism>
<keyword evidence="2" id="KW-1185">Reference proteome</keyword>
<dbReference type="PANTHER" id="PTHR12993:SF27">
    <property type="entry name" value="N-ACETYL-ALPHA-D-GLUCOSAMINYL L-MALATE DEACETYLASE 2-RELATED"/>
    <property type="match status" value="1"/>
</dbReference>
<name>A0A419SLY8_9BACL</name>
<dbReference type="GO" id="GO:0016811">
    <property type="term" value="F:hydrolase activity, acting on carbon-nitrogen (but not peptide) bonds, in linear amides"/>
    <property type="evidence" value="ECO:0007669"/>
    <property type="project" value="TreeGrafter"/>
</dbReference>
<reference evidence="1 2" key="1">
    <citation type="submission" date="2016-08" db="EMBL/GenBank/DDBJ databases">
        <title>Novel Firmicute Genomes.</title>
        <authorList>
            <person name="Poppleton D.I."/>
            <person name="Gribaldo S."/>
        </authorList>
    </citation>
    <scope>NUCLEOTIDE SEQUENCE [LARGE SCALE GENOMIC DNA]</scope>
    <source>
        <strain evidence="1 2">RAOx-1</strain>
    </source>
</reference>
<sequence length="216" mass="24589">MTEHLLIIFPHPDDEAFSCAGMVRSYTERGVPTTYICLTLGEMGRNMGNPIFANRETLPLIRKKELEQACEAMGVNDLRLWGMRDKTIEFEVELADQLYDALLAIKPTKVISFYPGFSVHPDHDACAEAVVKAIRKLEPTQRPIFYGVAFAADSIEKLGRPSFIVDVSRYRDVKMAVLEAHASQSEGMLNRVTKYKEPALLKRLEEEWFWGIDFSK</sequence>
<evidence type="ECO:0000313" key="2">
    <source>
        <dbReference type="Proteomes" id="UP000284219"/>
    </source>
</evidence>